<dbReference type="Pfam" id="PF00619">
    <property type="entry name" value="CARD"/>
    <property type="match status" value="1"/>
</dbReference>
<dbReference type="Proteomes" id="UP001163046">
    <property type="component" value="Unassembled WGS sequence"/>
</dbReference>
<dbReference type="EMBL" id="MU827306">
    <property type="protein sequence ID" value="KAJ7363112.1"/>
    <property type="molecule type" value="Genomic_DNA"/>
</dbReference>
<dbReference type="SUPFAM" id="SSF47986">
    <property type="entry name" value="DEATH domain"/>
    <property type="match status" value="1"/>
</dbReference>
<dbReference type="InterPro" id="IPR001315">
    <property type="entry name" value="CARD"/>
</dbReference>
<proteinExistence type="predicted"/>
<accession>A0A9X0CKW0</accession>
<dbReference type="AlphaFoldDB" id="A0A9X0CKW0"/>
<reference evidence="2" key="1">
    <citation type="submission" date="2023-01" db="EMBL/GenBank/DDBJ databases">
        <title>Genome assembly of the deep-sea coral Lophelia pertusa.</title>
        <authorList>
            <person name="Herrera S."/>
            <person name="Cordes E."/>
        </authorList>
    </citation>
    <scope>NUCLEOTIDE SEQUENCE</scope>
    <source>
        <strain evidence="2">USNM1676648</strain>
        <tissue evidence="2">Polyp</tissue>
    </source>
</reference>
<dbReference type="Gene3D" id="1.10.533.10">
    <property type="entry name" value="Death Domain, Fas"/>
    <property type="match status" value="1"/>
</dbReference>
<gene>
    <name evidence="2" type="ORF">OS493_011386</name>
</gene>
<keyword evidence="3" id="KW-1185">Reference proteome</keyword>
<sequence length="106" mass="12091">MNVKDRDILRRHWSSLRQDLDIENLLPHLVDVLDPADEEQVKAEGPGRGKMIDKLLEILPRKGPATFDNFVKALQRIQPLLADILLQESGNQTCSLCHVLRRNSTL</sequence>
<dbReference type="CDD" id="cd01671">
    <property type="entry name" value="CARD"/>
    <property type="match status" value="1"/>
</dbReference>
<dbReference type="PROSITE" id="PS50209">
    <property type="entry name" value="CARD"/>
    <property type="match status" value="1"/>
</dbReference>
<dbReference type="InterPro" id="IPR011029">
    <property type="entry name" value="DEATH-like_dom_sf"/>
</dbReference>
<dbReference type="PANTHER" id="PTHR15034:SF5">
    <property type="entry name" value="DEATH DOMAIN-CONTAINING PROTEIN CRADD"/>
    <property type="match status" value="1"/>
</dbReference>
<evidence type="ECO:0000259" key="1">
    <source>
        <dbReference type="PROSITE" id="PS50209"/>
    </source>
</evidence>
<evidence type="ECO:0000313" key="2">
    <source>
        <dbReference type="EMBL" id="KAJ7363112.1"/>
    </source>
</evidence>
<feature type="domain" description="CARD" evidence="1">
    <location>
        <begin position="1"/>
        <end position="89"/>
    </location>
</feature>
<dbReference type="OrthoDB" id="5985683at2759"/>
<dbReference type="GO" id="GO:0042981">
    <property type="term" value="P:regulation of apoptotic process"/>
    <property type="evidence" value="ECO:0007669"/>
    <property type="project" value="InterPro"/>
</dbReference>
<evidence type="ECO:0000313" key="3">
    <source>
        <dbReference type="Proteomes" id="UP001163046"/>
    </source>
</evidence>
<dbReference type="InterPro" id="IPR037939">
    <property type="entry name" value="CRADD"/>
</dbReference>
<protein>
    <recommendedName>
        <fullName evidence="1">CARD domain-containing protein</fullName>
    </recommendedName>
</protein>
<comment type="caution">
    <text evidence="2">The sequence shown here is derived from an EMBL/GenBank/DDBJ whole genome shotgun (WGS) entry which is preliminary data.</text>
</comment>
<organism evidence="2 3">
    <name type="scientific">Desmophyllum pertusum</name>
    <dbReference type="NCBI Taxonomy" id="174260"/>
    <lineage>
        <taxon>Eukaryota</taxon>
        <taxon>Metazoa</taxon>
        <taxon>Cnidaria</taxon>
        <taxon>Anthozoa</taxon>
        <taxon>Hexacorallia</taxon>
        <taxon>Scleractinia</taxon>
        <taxon>Caryophylliina</taxon>
        <taxon>Caryophylliidae</taxon>
        <taxon>Desmophyllum</taxon>
    </lineage>
</organism>
<dbReference type="GO" id="GO:0070513">
    <property type="term" value="F:death domain binding"/>
    <property type="evidence" value="ECO:0007669"/>
    <property type="project" value="InterPro"/>
</dbReference>
<name>A0A9X0CKW0_9CNID</name>
<dbReference type="PANTHER" id="PTHR15034">
    <property type="entry name" value="DEATH DOMAIN-CONTAINING PROTEIN CRADD"/>
    <property type="match status" value="1"/>
</dbReference>
<dbReference type="GO" id="GO:0002020">
    <property type="term" value="F:protease binding"/>
    <property type="evidence" value="ECO:0007669"/>
    <property type="project" value="InterPro"/>
</dbReference>